<proteinExistence type="predicted"/>
<protein>
    <submittedName>
        <fullName evidence="1">Uncharacterized protein</fullName>
    </submittedName>
</protein>
<gene>
    <name evidence="1" type="ordered locus">BT_4148</name>
</gene>
<dbReference type="HOGENOM" id="CLU_2731786_0_0_10"/>
<dbReference type="eggNOG" id="COG5434">
    <property type="taxonomic scope" value="Bacteria"/>
</dbReference>
<dbReference type="Proteomes" id="UP000001414">
    <property type="component" value="Chromosome"/>
</dbReference>
<evidence type="ECO:0000313" key="1">
    <source>
        <dbReference type="EMBL" id="AAO79253.1"/>
    </source>
</evidence>
<evidence type="ECO:0000313" key="2">
    <source>
        <dbReference type="Proteomes" id="UP000001414"/>
    </source>
</evidence>
<dbReference type="EMBL" id="AE015928">
    <property type="protein sequence ID" value="AAO79253.1"/>
    <property type="molecule type" value="Genomic_DNA"/>
</dbReference>
<sequence>MRLENFYLYGIEAQTNKPGKICYTRNFNLSEITLDVKDKDAIVLKENEQSNIHFDYVKTTTDRRTAGNLPH</sequence>
<dbReference type="AlphaFoldDB" id="Q8A073"/>
<dbReference type="InParanoid" id="Q8A073"/>
<dbReference type="EnsemblBacteria" id="AAO79253">
    <property type="protein sequence ID" value="AAO79253"/>
    <property type="gene ID" value="BT_4148"/>
</dbReference>
<accession>Q8A073</accession>
<organism evidence="1 2">
    <name type="scientific">Bacteroides thetaiotaomicron (strain ATCC 29148 / DSM 2079 / JCM 5827 / CCUG 10774 / NCTC 10582 / VPI-5482 / E50)</name>
    <dbReference type="NCBI Taxonomy" id="226186"/>
    <lineage>
        <taxon>Bacteria</taxon>
        <taxon>Pseudomonadati</taxon>
        <taxon>Bacteroidota</taxon>
        <taxon>Bacteroidia</taxon>
        <taxon>Bacteroidales</taxon>
        <taxon>Bacteroidaceae</taxon>
        <taxon>Bacteroides</taxon>
    </lineage>
</organism>
<dbReference type="PATRIC" id="fig|226186.12.peg.4215"/>
<keyword evidence="2" id="KW-1185">Reference proteome</keyword>
<dbReference type="STRING" id="226186.BT_4148"/>
<dbReference type="KEGG" id="bth:BT_4148"/>
<name>Q8A073_BACTN</name>
<reference evidence="1 2" key="1">
    <citation type="journal article" date="2003" name="Science">
        <title>A genomic view of the human-Bacteroides thetaiotaomicron symbiosis.</title>
        <authorList>
            <person name="Xu J."/>
            <person name="Bjursell M.K."/>
            <person name="Himrod J."/>
            <person name="Deng S."/>
            <person name="Carmichael L.K."/>
            <person name="Chiang H.C."/>
            <person name="Hooper L.V."/>
            <person name="Gordon J.I."/>
        </authorList>
    </citation>
    <scope>NUCLEOTIDE SEQUENCE [LARGE SCALE GENOMIC DNA]</scope>
    <source>
        <strain evidence="2">ATCC 29148 / DSM 2079 / JCM 5827 / CCUG 10774 / NCTC 10582 / VPI-5482 / E50</strain>
    </source>
</reference>
<dbReference type="PaxDb" id="226186-BT_4148"/>
<reference evidence="1 2" key="2">
    <citation type="journal article" date="2009" name="Proc. Natl. Acad. Sci. U.S.A.">
        <title>Characterizing a model human gut microbiota composed of members of its two dominant bacterial phyla.</title>
        <authorList>
            <person name="Mahowald M.A."/>
            <person name="Rey F.E."/>
            <person name="Seedorf H."/>
            <person name="Turnbaugh P.J."/>
            <person name="Fulton R.S."/>
            <person name="Wollam A."/>
            <person name="Shah N."/>
            <person name="Wang C."/>
            <person name="Magrini V."/>
            <person name="Wilson R.K."/>
            <person name="Cantarel B.L."/>
            <person name="Coutinho P.M."/>
            <person name="Henrissat B."/>
            <person name="Crock L.W."/>
            <person name="Russell A."/>
            <person name="Verberkmoes N.C."/>
            <person name="Hettich R.L."/>
            <person name="Gordon J.I."/>
        </authorList>
    </citation>
    <scope>NUCLEOTIDE SEQUENCE [LARGE SCALE GENOMIC DNA]</scope>
    <source>
        <strain evidence="2">ATCC 29148 / DSM 2079 / JCM 5827 / CCUG 10774 / NCTC 10582 / VPI-5482 / E50</strain>
    </source>
</reference>